<evidence type="ECO:0000256" key="3">
    <source>
        <dbReference type="ARBA" id="ARBA00022801"/>
    </source>
</evidence>
<dbReference type="Proteomes" id="UP000614272">
    <property type="component" value="Unassembled WGS sequence"/>
</dbReference>
<evidence type="ECO:0000313" key="6">
    <source>
        <dbReference type="EMBL" id="GGD52537.1"/>
    </source>
</evidence>
<dbReference type="Pfam" id="PF24827">
    <property type="entry name" value="AstE_AspA_cat"/>
    <property type="match status" value="1"/>
</dbReference>
<evidence type="ECO:0000256" key="2">
    <source>
        <dbReference type="ARBA" id="ARBA00022723"/>
    </source>
</evidence>
<keyword evidence="3" id="KW-0378">Hydrolase</keyword>
<evidence type="ECO:0000256" key="1">
    <source>
        <dbReference type="ARBA" id="ARBA00001947"/>
    </source>
</evidence>
<evidence type="ECO:0000259" key="5">
    <source>
        <dbReference type="Pfam" id="PF24827"/>
    </source>
</evidence>
<dbReference type="RefSeq" id="WP_099033246.1">
    <property type="nucleotide sequence ID" value="NZ_BMGJ01000002.1"/>
</dbReference>
<dbReference type="PANTHER" id="PTHR37326:SF1">
    <property type="entry name" value="BLL3975 PROTEIN"/>
    <property type="match status" value="1"/>
</dbReference>
<reference evidence="7" key="1">
    <citation type="journal article" date="2019" name="Int. J. Syst. Evol. Microbiol.">
        <title>The Global Catalogue of Microorganisms (GCM) 10K type strain sequencing project: providing services to taxonomists for standard genome sequencing and annotation.</title>
        <authorList>
            <consortium name="The Broad Institute Genomics Platform"/>
            <consortium name="The Broad Institute Genome Sequencing Center for Infectious Disease"/>
            <person name="Wu L."/>
            <person name="Ma J."/>
        </authorList>
    </citation>
    <scope>NUCLEOTIDE SEQUENCE [LARGE SCALE GENOMIC DNA]</scope>
    <source>
        <strain evidence="7">CGMCC 1.12923</strain>
    </source>
</reference>
<keyword evidence="4" id="KW-0862">Zinc</keyword>
<gene>
    <name evidence="6" type="ORF">GCM10011357_05490</name>
</gene>
<organism evidence="6 7">
    <name type="scientific">Lacimicrobium alkaliphilum</name>
    <dbReference type="NCBI Taxonomy" id="1526571"/>
    <lineage>
        <taxon>Bacteria</taxon>
        <taxon>Pseudomonadati</taxon>
        <taxon>Pseudomonadota</taxon>
        <taxon>Gammaproteobacteria</taxon>
        <taxon>Alteromonadales</taxon>
        <taxon>Alteromonadaceae</taxon>
        <taxon>Lacimicrobium</taxon>
    </lineage>
</organism>
<accession>A0ABQ1R151</accession>
<dbReference type="PANTHER" id="PTHR37326">
    <property type="entry name" value="BLL3975 PROTEIN"/>
    <property type="match status" value="1"/>
</dbReference>
<dbReference type="SUPFAM" id="SSF53187">
    <property type="entry name" value="Zn-dependent exopeptidases"/>
    <property type="match status" value="1"/>
</dbReference>
<comment type="caution">
    <text evidence="6">The sequence shown here is derived from an EMBL/GenBank/DDBJ whole genome shotgun (WGS) entry which is preliminary data.</text>
</comment>
<dbReference type="InterPro" id="IPR055438">
    <property type="entry name" value="AstE_AspA_cat"/>
</dbReference>
<dbReference type="Gene3D" id="3.40.630.10">
    <property type="entry name" value="Zn peptidases"/>
    <property type="match status" value="1"/>
</dbReference>
<evidence type="ECO:0000256" key="4">
    <source>
        <dbReference type="ARBA" id="ARBA00022833"/>
    </source>
</evidence>
<comment type="cofactor">
    <cofactor evidence="1">
        <name>Zn(2+)</name>
        <dbReference type="ChEBI" id="CHEBI:29105"/>
    </cofactor>
</comment>
<evidence type="ECO:0000313" key="7">
    <source>
        <dbReference type="Proteomes" id="UP000614272"/>
    </source>
</evidence>
<keyword evidence="7" id="KW-1185">Reference proteome</keyword>
<feature type="domain" description="Succinylglutamate desuccinylase/Aspartoacylase catalytic" evidence="5">
    <location>
        <begin position="51"/>
        <end position="196"/>
    </location>
</feature>
<sequence length="333" mass="36867">MSGLRLQHLYPPFELCVGKTLSNFLHYLPGPSVLHVPGTDTSVTRVVVTLLHGNEPSGLRAIHRLLNEEFVPQVNTKFIIASVVAAKTEPLFSHRMLPGQPDLNRCFGTTSKNLQYQLAEAIREQLLCFTPQAIIDLHNTSGSGPAFCVSTRATQQHLALTSHFSHRMILTDIQLGSLMEQELGCPVITVEAGGAQDDVADVVACNGLMSFLSAENVFRARQDIEQLTMPRRVELCRGYNIAYADVPLADKAITLHKDIEKFNFGVTPEGTILGWVSGNNLDALTLDRNHCKISQWFRVDNHQLITRQALKLFMVTTNASIAQSDCLFYVVEA</sequence>
<protein>
    <recommendedName>
        <fullName evidence="5">Succinylglutamate desuccinylase/Aspartoacylase catalytic domain-containing protein</fullName>
    </recommendedName>
</protein>
<dbReference type="EMBL" id="BMGJ01000002">
    <property type="protein sequence ID" value="GGD52537.1"/>
    <property type="molecule type" value="Genomic_DNA"/>
</dbReference>
<proteinExistence type="predicted"/>
<dbReference type="InterPro" id="IPR053138">
    <property type="entry name" value="N-alpha-Ac-DABA_deacetylase"/>
</dbReference>
<name>A0ABQ1R151_9ALTE</name>
<keyword evidence="2" id="KW-0479">Metal-binding</keyword>